<name>A0A6S7C2L6_9BURK</name>
<dbReference type="RefSeq" id="WP_175107382.1">
    <property type="nucleotide sequence ID" value="NZ_CADIKM010000035.1"/>
</dbReference>
<sequence>MNSLKLLLVSFSFSLCAAVAQAQDSSAQPAPATNTTNAPQDAQGKNAQCKGFFSSFFHQFNTSSSRPADSCVGPASFCNIYFGG</sequence>
<accession>A0A6S7C2L6</accession>
<evidence type="ECO:0000313" key="4">
    <source>
        <dbReference type="Proteomes" id="UP000494115"/>
    </source>
</evidence>
<protein>
    <submittedName>
        <fullName evidence="3">Uncharacterized protein</fullName>
    </submittedName>
</protein>
<proteinExistence type="predicted"/>
<keyword evidence="2" id="KW-0732">Signal</keyword>
<evidence type="ECO:0000256" key="2">
    <source>
        <dbReference type="SAM" id="SignalP"/>
    </source>
</evidence>
<dbReference type="EMBL" id="CADIKM010000035">
    <property type="protein sequence ID" value="CAB3799909.1"/>
    <property type="molecule type" value="Genomic_DNA"/>
</dbReference>
<feature type="region of interest" description="Disordered" evidence="1">
    <location>
        <begin position="25"/>
        <end position="44"/>
    </location>
</feature>
<evidence type="ECO:0000256" key="1">
    <source>
        <dbReference type="SAM" id="MobiDB-lite"/>
    </source>
</evidence>
<gene>
    <name evidence="3" type="ORF">LMG28138_04760</name>
</gene>
<organism evidence="3 4">
    <name type="scientific">Pararobbsia alpina</name>
    <dbReference type="NCBI Taxonomy" id="621374"/>
    <lineage>
        <taxon>Bacteria</taxon>
        <taxon>Pseudomonadati</taxon>
        <taxon>Pseudomonadota</taxon>
        <taxon>Betaproteobacteria</taxon>
        <taxon>Burkholderiales</taxon>
        <taxon>Burkholderiaceae</taxon>
        <taxon>Pararobbsia</taxon>
    </lineage>
</organism>
<evidence type="ECO:0000313" key="3">
    <source>
        <dbReference type="EMBL" id="CAB3799909.1"/>
    </source>
</evidence>
<feature type="signal peptide" evidence="2">
    <location>
        <begin position="1"/>
        <end position="22"/>
    </location>
</feature>
<dbReference type="Proteomes" id="UP000494115">
    <property type="component" value="Unassembled WGS sequence"/>
</dbReference>
<keyword evidence="4" id="KW-1185">Reference proteome</keyword>
<reference evidence="3 4" key="1">
    <citation type="submission" date="2020-04" db="EMBL/GenBank/DDBJ databases">
        <authorList>
            <person name="De Canck E."/>
        </authorList>
    </citation>
    <scope>NUCLEOTIDE SEQUENCE [LARGE SCALE GENOMIC DNA]</scope>
    <source>
        <strain evidence="3 4">LMG 28138</strain>
    </source>
</reference>
<dbReference type="AlphaFoldDB" id="A0A6S7C2L6"/>
<feature type="chain" id="PRO_5028910027" evidence="2">
    <location>
        <begin position="23"/>
        <end position="84"/>
    </location>
</feature>
<feature type="compositionally biased region" description="Low complexity" evidence="1">
    <location>
        <begin position="25"/>
        <end position="43"/>
    </location>
</feature>